<dbReference type="GeneID" id="94228446"/>
<name>H3HAW1_PHYRM</name>
<sequence>MATASTAAIAIPSDVHAFATSVSPRGVDLEGRLDLSLDALIKERKKEHKLLRKEEAKKLKQKPQSADKRKAPKQQKPQQQKQQQATAKGGQKAQRKALVNKNRGLSTLPTAAKDKAAQGKTKTSIAATTAKLRRQMRADKTKTSRLVVSPKALKGIKQSSTAQQSKKKKNAPQQARKVMPLTQPKSGKKQQVVKQQPNSQVKAPVRQVMRANNKKAKLSITITAQATKKSQKKQKAANKVVLPGKLSQTLVKKASAAKKVVKRAKNRKAAATKVVRQVSGQRKKN</sequence>
<dbReference type="EnsemblProtists" id="Phyra93477">
    <property type="protein sequence ID" value="Phyra93477"/>
    <property type="gene ID" value="Phyra93477"/>
</dbReference>
<proteinExistence type="predicted"/>
<dbReference type="eggNOG" id="ENOG502SSIS">
    <property type="taxonomic scope" value="Eukaryota"/>
</dbReference>
<evidence type="ECO:0000313" key="3">
    <source>
        <dbReference type="Proteomes" id="UP000005238"/>
    </source>
</evidence>
<dbReference type="VEuPathDB" id="FungiDB:KRP22_664"/>
<feature type="compositionally biased region" description="Low complexity" evidence="1">
    <location>
        <begin position="120"/>
        <end position="130"/>
    </location>
</feature>
<feature type="region of interest" description="Disordered" evidence="1">
    <location>
        <begin position="261"/>
        <end position="285"/>
    </location>
</feature>
<protein>
    <submittedName>
        <fullName evidence="2">Uncharacterized protein</fullName>
    </submittedName>
</protein>
<dbReference type="RefSeq" id="XP_067744511.1">
    <property type="nucleotide sequence ID" value="XM_067892652.1"/>
</dbReference>
<feature type="compositionally biased region" description="Low complexity" evidence="1">
    <location>
        <begin position="74"/>
        <end position="92"/>
    </location>
</feature>
<evidence type="ECO:0000256" key="1">
    <source>
        <dbReference type="SAM" id="MobiDB-lite"/>
    </source>
</evidence>
<dbReference type="VEuPathDB" id="FungiDB:KRP23_7348"/>
<dbReference type="InParanoid" id="H3HAW1"/>
<reference evidence="3" key="1">
    <citation type="journal article" date="2006" name="Science">
        <title>Phytophthora genome sequences uncover evolutionary origins and mechanisms of pathogenesis.</title>
        <authorList>
            <person name="Tyler B.M."/>
            <person name="Tripathy S."/>
            <person name="Zhang X."/>
            <person name="Dehal P."/>
            <person name="Jiang R.H."/>
            <person name="Aerts A."/>
            <person name="Arredondo F.D."/>
            <person name="Baxter L."/>
            <person name="Bensasson D."/>
            <person name="Beynon J.L."/>
            <person name="Chapman J."/>
            <person name="Damasceno C.M."/>
            <person name="Dorrance A.E."/>
            <person name="Dou D."/>
            <person name="Dickerman A.W."/>
            <person name="Dubchak I.L."/>
            <person name="Garbelotto M."/>
            <person name="Gijzen M."/>
            <person name="Gordon S.G."/>
            <person name="Govers F."/>
            <person name="Grunwald N.J."/>
            <person name="Huang W."/>
            <person name="Ivors K.L."/>
            <person name="Jones R.W."/>
            <person name="Kamoun S."/>
            <person name="Krampis K."/>
            <person name="Lamour K.H."/>
            <person name="Lee M.K."/>
            <person name="McDonald W.H."/>
            <person name="Medina M."/>
            <person name="Meijer H.J."/>
            <person name="Nordberg E.K."/>
            <person name="Maclean D.J."/>
            <person name="Ospina-Giraldo M.D."/>
            <person name="Morris P.F."/>
            <person name="Phuntumart V."/>
            <person name="Putnam N.H."/>
            <person name="Rash S."/>
            <person name="Rose J.K."/>
            <person name="Sakihama Y."/>
            <person name="Salamov A.A."/>
            <person name="Savidor A."/>
            <person name="Scheuring C.F."/>
            <person name="Smith B.M."/>
            <person name="Sobral B.W."/>
            <person name="Terry A."/>
            <person name="Torto-Alalibo T.A."/>
            <person name="Win J."/>
            <person name="Xu Z."/>
            <person name="Zhang H."/>
            <person name="Grigoriev I.V."/>
            <person name="Rokhsar D.S."/>
            <person name="Boore J.L."/>
        </authorList>
    </citation>
    <scope>NUCLEOTIDE SEQUENCE [LARGE SCALE GENOMIC DNA]</scope>
    <source>
        <strain evidence="3">Pr102</strain>
    </source>
</reference>
<dbReference type="HOGENOM" id="CLU_978154_0_0_1"/>
<organism evidence="2 3">
    <name type="scientific">Phytophthora ramorum</name>
    <name type="common">Sudden oak death agent</name>
    <dbReference type="NCBI Taxonomy" id="164328"/>
    <lineage>
        <taxon>Eukaryota</taxon>
        <taxon>Sar</taxon>
        <taxon>Stramenopiles</taxon>
        <taxon>Oomycota</taxon>
        <taxon>Peronosporomycetes</taxon>
        <taxon>Peronosporales</taxon>
        <taxon>Peronosporaceae</taxon>
        <taxon>Phytophthora</taxon>
    </lineage>
</organism>
<feature type="region of interest" description="Disordered" evidence="1">
    <location>
        <begin position="47"/>
        <end position="216"/>
    </location>
</feature>
<accession>H3HAW1</accession>
<keyword evidence="3" id="KW-1185">Reference proteome</keyword>
<feature type="compositionally biased region" description="Basic residues" evidence="1">
    <location>
        <begin position="261"/>
        <end position="270"/>
    </location>
</feature>
<dbReference type="AlphaFoldDB" id="H3HAW1"/>
<dbReference type="EMBL" id="DS565999">
    <property type="status" value="NOT_ANNOTATED_CDS"/>
    <property type="molecule type" value="Genomic_DNA"/>
</dbReference>
<dbReference type="OMA" id="RQKHEND"/>
<feature type="compositionally biased region" description="Low complexity" evidence="1">
    <location>
        <begin position="183"/>
        <end position="202"/>
    </location>
</feature>
<dbReference type="Proteomes" id="UP000005238">
    <property type="component" value="Unassembled WGS sequence"/>
</dbReference>
<reference evidence="2" key="2">
    <citation type="submission" date="2015-06" db="UniProtKB">
        <authorList>
            <consortium name="EnsemblProtists"/>
        </authorList>
    </citation>
    <scope>IDENTIFICATION</scope>
    <source>
        <strain evidence="2">Pr102</strain>
    </source>
</reference>
<evidence type="ECO:0000313" key="2">
    <source>
        <dbReference type="EnsemblProtists" id="Phyra93477"/>
    </source>
</evidence>